<dbReference type="PRINTS" id="PR00834">
    <property type="entry name" value="PROTEASES2C"/>
</dbReference>
<dbReference type="Pfam" id="PF13180">
    <property type="entry name" value="PDZ_2"/>
    <property type="match status" value="1"/>
</dbReference>
<dbReference type="PANTHER" id="PTHR43343:SF3">
    <property type="entry name" value="PROTEASE DO-LIKE 8, CHLOROPLASTIC"/>
    <property type="match status" value="1"/>
</dbReference>
<dbReference type="Proteomes" id="UP000076079">
    <property type="component" value="Chromosome"/>
</dbReference>
<dbReference type="PANTHER" id="PTHR43343">
    <property type="entry name" value="PEPTIDASE S12"/>
    <property type="match status" value="1"/>
</dbReference>
<evidence type="ECO:0000313" key="6">
    <source>
        <dbReference type="Proteomes" id="UP000076079"/>
    </source>
</evidence>
<organism evidence="5 6">
    <name type="scientific">Luteitalea pratensis</name>
    <dbReference type="NCBI Taxonomy" id="1855912"/>
    <lineage>
        <taxon>Bacteria</taxon>
        <taxon>Pseudomonadati</taxon>
        <taxon>Acidobacteriota</taxon>
        <taxon>Vicinamibacteria</taxon>
        <taxon>Vicinamibacterales</taxon>
        <taxon>Vicinamibacteraceae</taxon>
        <taxon>Luteitalea</taxon>
    </lineage>
</organism>
<dbReference type="InterPro" id="IPR009003">
    <property type="entry name" value="Peptidase_S1_PA"/>
</dbReference>
<feature type="region of interest" description="Disordered" evidence="3">
    <location>
        <begin position="29"/>
        <end position="51"/>
    </location>
</feature>
<evidence type="ECO:0000256" key="3">
    <source>
        <dbReference type="SAM" id="MobiDB-lite"/>
    </source>
</evidence>
<keyword evidence="6" id="KW-1185">Reference proteome</keyword>
<dbReference type="InterPro" id="IPR036034">
    <property type="entry name" value="PDZ_sf"/>
</dbReference>
<feature type="domain" description="PDZ" evidence="4">
    <location>
        <begin position="279"/>
        <end position="358"/>
    </location>
</feature>
<dbReference type="InterPro" id="IPR051201">
    <property type="entry name" value="Chloro_Bact_Ser_Proteases"/>
</dbReference>
<proteinExistence type="predicted"/>
<evidence type="ECO:0000256" key="2">
    <source>
        <dbReference type="ARBA" id="ARBA00022801"/>
    </source>
</evidence>
<dbReference type="KEGG" id="abac:LuPra_04528"/>
<dbReference type="SUPFAM" id="SSF50156">
    <property type="entry name" value="PDZ domain-like"/>
    <property type="match status" value="1"/>
</dbReference>
<reference evidence="5 6" key="1">
    <citation type="journal article" date="2016" name="Genome Announc.">
        <title>First Complete Genome Sequence of a Subdivision 6 Acidobacterium Strain.</title>
        <authorList>
            <person name="Huang S."/>
            <person name="Vieira S."/>
            <person name="Bunk B."/>
            <person name="Riedel T."/>
            <person name="Sproer C."/>
            <person name="Overmann J."/>
        </authorList>
    </citation>
    <scope>NUCLEOTIDE SEQUENCE [LARGE SCALE GENOMIC DNA]</scope>
    <source>
        <strain evidence="6">DSM 100886 HEG_-6_39</strain>
    </source>
</reference>
<evidence type="ECO:0000256" key="1">
    <source>
        <dbReference type="ARBA" id="ARBA00022670"/>
    </source>
</evidence>
<keyword evidence="1 5" id="KW-0645">Protease</keyword>
<evidence type="ECO:0000259" key="4">
    <source>
        <dbReference type="PROSITE" id="PS50106"/>
    </source>
</evidence>
<dbReference type="InterPro" id="IPR001940">
    <property type="entry name" value="Peptidase_S1C"/>
</dbReference>
<dbReference type="STRING" id="1855912.LuPra_04528"/>
<dbReference type="EC" id="3.4.21.107" evidence="5"/>
<name>A0A143PSB6_LUTPR</name>
<dbReference type="SMART" id="SM00228">
    <property type="entry name" value="PDZ"/>
    <property type="match status" value="1"/>
</dbReference>
<reference evidence="6" key="2">
    <citation type="submission" date="2016-04" db="EMBL/GenBank/DDBJ databases">
        <title>First Complete Genome Sequence of a Subdivision 6 Acidobacterium.</title>
        <authorList>
            <person name="Huang S."/>
            <person name="Vieira S."/>
            <person name="Bunk B."/>
            <person name="Riedel T."/>
            <person name="Sproeer C."/>
            <person name="Overmann J."/>
        </authorList>
    </citation>
    <scope>NUCLEOTIDE SEQUENCE [LARGE SCALE GENOMIC DNA]</scope>
    <source>
        <strain evidence="6">DSM 100886 HEG_-6_39</strain>
    </source>
</reference>
<dbReference type="OrthoDB" id="9758917at2"/>
<dbReference type="RefSeq" id="WP_110172844.1">
    <property type="nucleotide sequence ID" value="NZ_CP015136.1"/>
</dbReference>
<dbReference type="Gene3D" id="2.40.10.120">
    <property type="match status" value="1"/>
</dbReference>
<protein>
    <submittedName>
        <fullName evidence="5">Periplasmic pH-dependent serine endoprotease DegQ</fullName>
        <ecNumber evidence="5">3.4.21.107</ecNumber>
    </submittedName>
</protein>
<dbReference type="PROSITE" id="PS50106">
    <property type="entry name" value="PDZ"/>
    <property type="match status" value="1"/>
</dbReference>
<dbReference type="Pfam" id="PF13365">
    <property type="entry name" value="Trypsin_2"/>
    <property type="match status" value="1"/>
</dbReference>
<dbReference type="SUPFAM" id="SSF50494">
    <property type="entry name" value="Trypsin-like serine proteases"/>
    <property type="match status" value="1"/>
</dbReference>
<dbReference type="Gene3D" id="2.30.42.10">
    <property type="match status" value="1"/>
</dbReference>
<sequence>MRRLLLPAALVAASFFAGMVVTGRIGPSEQATAQPATPAAQAPVAPAPRSAVPGGPLPELADIAELVIPSVVNISAMGSRQMRLPFGFVDEQPTQSAGSGVVIRKSGDVGYILTNAHVIGDATQLSVVLWNRRERTAELVGIDPYADLALLRVKDPSLQPVIWGDSARLRVAEWVMAVGNPYQLGETVTLGIVSAVGRTNPQMSVVADYIQTDAAINPGNSGGALVNRRGELVGINTWIYSESGGYQGIGFAVPSNLARDVAAQLEKFGKVQRGTISGIIRIAPLNPGLAQDLNVTSTDGVVVYRMRRSGDAWAAGVRAGDVIVGFNGTGIRNTEEFERSMLTAPVGSVATLRVRRAREEFDIKVPITEAPLRTQ</sequence>
<dbReference type="EMBL" id="CP015136">
    <property type="protein sequence ID" value="AMY11281.1"/>
    <property type="molecule type" value="Genomic_DNA"/>
</dbReference>
<evidence type="ECO:0000313" key="5">
    <source>
        <dbReference type="EMBL" id="AMY11281.1"/>
    </source>
</evidence>
<dbReference type="InterPro" id="IPR001478">
    <property type="entry name" value="PDZ"/>
</dbReference>
<gene>
    <name evidence="5" type="primary">degQ_2</name>
    <name evidence="5" type="ORF">LuPra_04528</name>
</gene>
<keyword evidence="2 5" id="KW-0378">Hydrolase</keyword>
<accession>A0A143PSB6</accession>
<feature type="compositionally biased region" description="Low complexity" evidence="3">
    <location>
        <begin position="31"/>
        <end position="51"/>
    </location>
</feature>
<dbReference type="AlphaFoldDB" id="A0A143PSB6"/>
<dbReference type="GO" id="GO:0006508">
    <property type="term" value="P:proteolysis"/>
    <property type="evidence" value="ECO:0007669"/>
    <property type="project" value="UniProtKB-KW"/>
</dbReference>
<dbReference type="GO" id="GO:0004252">
    <property type="term" value="F:serine-type endopeptidase activity"/>
    <property type="evidence" value="ECO:0007669"/>
    <property type="project" value="InterPro"/>
</dbReference>